<dbReference type="Proteomes" id="UP000006790">
    <property type="component" value="Chromosome 3"/>
</dbReference>
<evidence type="ECO:0000259" key="8">
    <source>
        <dbReference type="PROSITE" id="PS50171"/>
    </source>
</evidence>
<dbReference type="InterPro" id="IPR031590">
    <property type="entry name" value="PRP9_N"/>
</dbReference>
<dbReference type="KEGG" id="erc:Ecym_3549"/>
<keyword evidence="10" id="KW-1185">Reference proteome</keyword>
<dbReference type="InterPro" id="IPR051421">
    <property type="entry name" value="RNA_Proc_DNA_Dmg_Regulator"/>
</dbReference>
<keyword evidence="4" id="KW-0863">Zinc-finger</keyword>
<dbReference type="GO" id="GO:0000395">
    <property type="term" value="P:mRNA 5'-splice site recognition"/>
    <property type="evidence" value="ECO:0007669"/>
    <property type="project" value="EnsemblFungi"/>
</dbReference>
<sequence length="532" mass="62281">MSLLEEKRAILEELELIEDAISDRIARNPEVFYSYIHELSIVNSDEKVLSNIPNVDITANRVYMIKKSKRSRKQILLQQHEISKFLSYYLKNVKKLNGYKNDNVDEFKDHNQNFELFRDQIQRIKEKYAEESNSEAFDASLEARKYQYTMFSNSNHQKKDILSLEGQSIDINKKFSWEEHYGEYLHLDQYHQEYLNIVKNANVSLLQFIGFLQTFCDHGHLKNPPVDRNSKIYHGFLERLLKYVNSFFESAFPLINHVQFQKRIKNSFVEYTSTPIEDSSRGCLCVACGKWFKAITVYTSHLQGRKHLNNLKCRRRSLMVEYTLQNLFTCLNKELVSTKSFVERKYAFTVEERIQELAKLRDAYNANAYGDHEREDSQEDLSVSSSKETPPDDNNPLNLPLGPDGYPIPYWLYKLQGLDIEYTCEICGNHLYKGRRVFERHFHEQRHTYGLRCLGIEPTSTFKGISKISDAQILWSRLKNNSHLNSASATYPDATSSRAVVTNNKLEIEMEDEDGNVMSHRVYEDLKKQGLL</sequence>
<dbReference type="HOGENOM" id="CLU_027160_1_1_1"/>
<evidence type="ECO:0000256" key="7">
    <source>
        <dbReference type="SAM" id="MobiDB-lite"/>
    </source>
</evidence>
<dbReference type="FunCoup" id="G8JQN9">
    <property type="interactions" value="1230"/>
</dbReference>
<dbReference type="Pfam" id="PF11931">
    <property type="entry name" value="SF3a60_Prp9_C"/>
    <property type="match status" value="1"/>
</dbReference>
<dbReference type="InterPro" id="IPR031774">
    <property type="entry name" value="SF3A3_dom"/>
</dbReference>
<dbReference type="InterPro" id="IPR013087">
    <property type="entry name" value="Znf_C2H2_type"/>
</dbReference>
<evidence type="ECO:0000313" key="10">
    <source>
        <dbReference type="Proteomes" id="UP000006790"/>
    </source>
</evidence>
<reference evidence="10" key="1">
    <citation type="journal article" date="2012" name="G3 (Bethesda)">
        <title>Pichia sorbitophila, an interspecies yeast hybrid reveals early steps of genome resolution following polyploidization.</title>
        <authorList>
            <person name="Leh Louis V."/>
            <person name="Despons L."/>
            <person name="Friedrich A."/>
            <person name="Martin T."/>
            <person name="Durrens P."/>
            <person name="Casaregola S."/>
            <person name="Neuveglise C."/>
            <person name="Fairhead C."/>
            <person name="Marck C."/>
            <person name="Cruz J.A."/>
            <person name="Straub M.L."/>
            <person name="Kugler V."/>
            <person name="Sacerdot C."/>
            <person name="Uzunov Z."/>
            <person name="Thierry A."/>
            <person name="Weiss S."/>
            <person name="Bleykasten C."/>
            <person name="De Montigny J."/>
            <person name="Jacques N."/>
            <person name="Jung P."/>
            <person name="Lemaire M."/>
            <person name="Mallet S."/>
            <person name="Morel G."/>
            <person name="Richard G.F."/>
            <person name="Sarkar A."/>
            <person name="Savel G."/>
            <person name="Schacherer J."/>
            <person name="Seret M.L."/>
            <person name="Talla E."/>
            <person name="Samson G."/>
            <person name="Jubin C."/>
            <person name="Poulain J."/>
            <person name="Vacherie B."/>
            <person name="Barbe V."/>
            <person name="Pelletier E."/>
            <person name="Sherman D.J."/>
            <person name="Westhof E."/>
            <person name="Weissenbach J."/>
            <person name="Baret P.V."/>
            <person name="Wincker P."/>
            <person name="Gaillardin C."/>
            <person name="Dujon B."/>
            <person name="Souciet J.L."/>
        </authorList>
    </citation>
    <scope>NUCLEOTIDE SEQUENCE [LARGE SCALE GENOMIC DNA]</scope>
    <source>
        <strain evidence="10">CBS 270.75 / DBVPG 7215 / KCTC 17166 / NRRL Y-17582</strain>
    </source>
</reference>
<comment type="similarity">
    <text evidence="2">Belongs to the SF3A3 family.</text>
</comment>
<dbReference type="RefSeq" id="XP_003645840.1">
    <property type="nucleotide sequence ID" value="XM_003645792.1"/>
</dbReference>
<dbReference type="PROSITE" id="PS00028">
    <property type="entry name" value="ZINC_FINGER_C2H2_1"/>
    <property type="match status" value="1"/>
</dbReference>
<evidence type="ECO:0000256" key="4">
    <source>
        <dbReference type="ARBA" id="ARBA00022771"/>
    </source>
</evidence>
<keyword evidence="3" id="KW-0479">Metal-binding</keyword>
<evidence type="ECO:0000256" key="1">
    <source>
        <dbReference type="ARBA" id="ARBA00004123"/>
    </source>
</evidence>
<dbReference type="GeneID" id="11469151"/>
<evidence type="ECO:0000256" key="3">
    <source>
        <dbReference type="ARBA" id="ARBA00022723"/>
    </source>
</evidence>
<evidence type="ECO:0000256" key="6">
    <source>
        <dbReference type="ARBA" id="ARBA00023242"/>
    </source>
</evidence>
<dbReference type="STRING" id="931890.G8JQN9"/>
<feature type="domain" description="Matrin-type" evidence="8">
    <location>
        <begin position="422"/>
        <end position="453"/>
    </location>
</feature>
<dbReference type="GO" id="GO:0003723">
    <property type="term" value="F:RNA binding"/>
    <property type="evidence" value="ECO:0007669"/>
    <property type="project" value="EnsemblFungi"/>
</dbReference>
<dbReference type="eggNOG" id="KOG2636">
    <property type="taxonomic scope" value="Eukaryota"/>
</dbReference>
<dbReference type="OMA" id="GPKAFQK"/>
<dbReference type="EMBL" id="CP002499">
    <property type="protein sequence ID" value="AET39023.1"/>
    <property type="molecule type" value="Genomic_DNA"/>
</dbReference>
<comment type="subcellular location">
    <subcellularLocation>
        <location evidence="1">Nucleus</location>
    </subcellularLocation>
</comment>
<dbReference type="PANTHER" id="PTHR12786:SF2">
    <property type="entry name" value="SPLICING FACTOR 3A SUBUNIT 3"/>
    <property type="match status" value="1"/>
</dbReference>
<dbReference type="InterPro" id="IPR036236">
    <property type="entry name" value="Znf_C2H2_sf"/>
</dbReference>
<dbReference type="Pfam" id="PF16958">
    <property type="entry name" value="PRP9_N"/>
    <property type="match status" value="1"/>
</dbReference>
<dbReference type="InterPro" id="IPR000690">
    <property type="entry name" value="Matrin/U1-C_Znf_C2H2"/>
</dbReference>
<dbReference type="GO" id="GO:0071004">
    <property type="term" value="C:U2-type prespliceosome"/>
    <property type="evidence" value="ECO:0007669"/>
    <property type="project" value="EnsemblFungi"/>
</dbReference>
<dbReference type="PANTHER" id="PTHR12786">
    <property type="entry name" value="SPLICING FACTOR SF3A-RELATED"/>
    <property type="match status" value="1"/>
</dbReference>
<gene>
    <name evidence="9" type="ordered locus">Ecym_3549</name>
</gene>
<evidence type="ECO:0000313" key="9">
    <source>
        <dbReference type="EMBL" id="AET39023.1"/>
    </source>
</evidence>
<dbReference type="GO" id="GO:0000974">
    <property type="term" value="C:Prp19 complex"/>
    <property type="evidence" value="ECO:0007669"/>
    <property type="project" value="EnsemblFungi"/>
</dbReference>
<dbReference type="InterPro" id="IPR003604">
    <property type="entry name" value="Matrin/U1-like-C_Znf_C2H2"/>
</dbReference>
<evidence type="ECO:0000256" key="2">
    <source>
        <dbReference type="ARBA" id="ARBA00008776"/>
    </source>
</evidence>
<dbReference type="SUPFAM" id="SSF57667">
    <property type="entry name" value="beta-beta-alpha zinc fingers"/>
    <property type="match status" value="1"/>
</dbReference>
<dbReference type="AlphaFoldDB" id="G8JQN9"/>
<evidence type="ECO:0000256" key="5">
    <source>
        <dbReference type="ARBA" id="ARBA00022833"/>
    </source>
</evidence>
<proteinExistence type="inferred from homology"/>
<keyword evidence="6" id="KW-0539">Nucleus</keyword>
<feature type="region of interest" description="Disordered" evidence="7">
    <location>
        <begin position="371"/>
        <end position="399"/>
    </location>
</feature>
<name>G8JQN9_ERECY</name>
<dbReference type="Pfam" id="PF16837">
    <property type="entry name" value="SF3A3"/>
    <property type="match status" value="1"/>
</dbReference>
<dbReference type="SMART" id="SM00451">
    <property type="entry name" value="ZnF_U1"/>
    <property type="match status" value="1"/>
</dbReference>
<dbReference type="InParanoid" id="G8JQN9"/>
<dbReference type="PROSITE" id="PS50171">
    <property type="entry name" value="ZF_MATRIN"/>
    <property type="match status" value="1"/>
</dbReference>
<dbReference type="InterPro" id="IPR024598">
    <property type="entry name" value="SF3a60/Prp9_C"/>
</dbReference>
<keyword evidence="5" id="KW-0862">Zinc</keyword>
<accession>G8JQN9</accession>
<dbReference type="GO" id="GO:0008270">
    <property type="term" value="F:zinc ion binding"/>
    <property type="evidence" value="ECO:0007669"/>
    <property type="project" value="UniProtKB-KW"/>
</dbReference>
<protein>
    <recommendedName>
        <fullName evidence="8">Matrin-type domain-containing protein</fullName>
    </recommendedName>
</protein>
<organism evidence="9 10">
    <name type="scientific">Eremothecium cymbalariae (strain CBS 270.75 / DBVPG 7215 / KCTC 17166 / NRRL Y-17582)</name>
    <name type="common">Yeast</name>
    <dbReference type="NCBI Taxonomy" id="931890"/>
    <lineage>
        <taxon>Eukaryota</taxon>
        <taxon>Fungi</taxon>
        <taxon>Dikarya</taxon>
        <taxon>Ascomycota</taxon>
        <taxon>Saccharomycotina</taxon>
        <taxon>Saccharomycetes</taxon>
        <taxon>Saccharomycetales</taxon>
        <taxon>Saccharomycetaceae</taxon>
        <taxon>Eremothecium</taxon>
    </lineage>
</organism>
<dbReference type="OrthoDB" id="2160351at2759"/>